<dbReference type="InterPro" id="IPR004360">
    <property type="entry name" value="Glyas_Fos-R_dOase_dom"/>
</dbReference>
<evidence type="ECO:0000313" key="3">
    <source>
        <dbReference type="EMBL" id="RMI40295.1"/>
    </source>
</evidence>
<organism evidence="3 4">
    <name type="scientific">Actinomadura harenae</name>
    <dbReference type="NCBI Taxonomy" id="2483351"/>
    <lineage>
        <taxon>Bacteria</taxon>
        <taxon>Bacillati</taxon>
        <taxon>Actinomycetota</taxon>
        <taxon>Actinomycetes</taxon>
        <taxon>Streptosporangiales</taxon>
        <taxon>Thermomonosporaceae</taxon>
        <taxon>Actinomadura</taxon>
    </lineage>
</organism>
<gene>
    <name evidence="3" type="ORF">EBO15_27105</name>
</gene>
<dbReference type="SUPFAM" id="SSF54593">
    <property type="entry name" value="Glyoxalase/Bleomycin resistance protein/Dihydroxybiphenyl dioxygenase"/>
    <property type="match status" value="1"/>
</dbReference>
<dbReference type="Pfam" id="PF00903">
    <property type="entry name" value="Glyoxalase"/>
    <property type="match status" value="1"/>
</dbReference>
<evidence type="ECO:0000256" key="1">
    <source>
        <dbReference type="SAM" id="MobiDB-lite"/>
    </source>
</evidence>
<name>A0A3M2LWA2_9ACTN</name>
<dbReference type="Gene3D" id="3.10.180.10">
    <property type="entry name" value="2,3-Dihydroxybiphenyl 1,2-Dioxygenase, domain 1"/>
    <property type="match status" value="1"/>
</dbReference>
<comment type="caution">
    <text evidence="3">The sequence shown here is derived from an EMBL/GenBank/DDBJ whole genome shotgun (WGS) entry which is preliminary data.</text>
</comment>
<accession>A0A3M2LWA2</accession>
<dbReference type="InterPro" id="IPR037523">
    <property type="entry name" value="VOC_core"/>
</dbReference>
<dbReference type="PANTHER" id="PTHR39175">
    <property type="entry name" value="FAMILY PROTEIN, PUTATIVE (AFU_ORTHOLOGUE AFUA_3G15060)-RELATED"/>
    <property type="match status" value="1"/>
</dbReference>
<reference evidence="3 4" key="1">
    <citation type="submission" date="2018-10" db="EMBL/GenBank/DDBJ databases">
        <title>Isolation from soil.</title>
        <authorList>
            <person name="Hu J."/>
        </authorList>
    </citation>
    <scope>NUCLEOTIDE SEQUENCE [LARGE SCALE GENOMIC DNA]</scope>
    <source>
        <strain evidence="3 4">NEAU-Ht49</strain>
    </source>
</reference>
<evidence type="ECO:0000313" key="4">
    <source>
        <dbReference type="Proteomes" id="UP000282674"/>
    </source>
</evidence>
<dbReference type="AlphaFoldDB" id="A0A3M2LWA2"/>
<keyword evidence="4" id="KW-1185">Reference proteome</keyword>
<evidence type="ECO:0000259" key="2">
    <source>
        <dbReference type="PROSITE" id="PS51819"/>
    </source>
</evidence>
<protein>
    <submittedName>
        <fullName evidence="3">Glyoxalase</fullName>
    </submittedName>
</protein>
<dbReference type="PANTHER" id="PTHR39175:SF1">
    <property type="entry name" value="FAMILY PROTEIN, PUTATIVE (AFU_ORTHOLOGUE AFUA_3G15060)-RELATED"/>
    <property type="match status" value="1"/>
</dbReference>
<sequence length="160" mass="17493">MPSAGRGRFRSPAVRHPDRRTASHMFRVHASRPLAFGENPMAITGYHHVQIAAPAGSEDSLRAFYTGVLGFAEIPKPEELAKRGGAWFRGPGLELHVGIDPEFRAPKKAHPAFLVDDLDALAAELRAAGHEVTPDGLFPGYRRFYATDPAGNRLEFLQPA</sequence>
<feature type="region of interest" description="Disordered" evidence="1">
    <location>
        <begin position="1"/>
        <end position="22"/>
    </location>
</feature>
<dbReference type="Proteomes" id="UP000282674">
    <property type="component" value="Unassembled WGS sequence"/>
</dbReference>
<dbReference type="OrthoDB" id="9813630at2"/>
<dbReference type="PROSITE" id="PS51819">
    <property type="entry name" value="VOC"/>
    <property type="match status" value="1"/>
</dbReference>
<proteinExistence type="predicted"/>
<feature type="domain" description="VOC" evidence="2">
    <location>
        <begin position="45"/>
        <end position="159"/>
    </location>
</feature>
<dbReference type="InterPro" id="IPR029068">
    <property type="entry name" value="Glyas_Bleomycin-R_OHBP_Dase"/>
</dbReference>
<dbReference type="EMBL" id="RFFG01000056">
    <property type="protein sequence ID" value="RMI40295.1"/>
    <property type="molecule type" value="Genomic_DNA"/>
</dbReference>